<accession>A0A6G0ZQB8</accession>
<name>A0A6G0ZQB8_APHCR</name>
<evidence type="ECO:0000313" key="2">
    <source>
        <dbReference type="Proteomes" id="UP000478052"/>
    </source>
</evidence>
<dbReference type="EMBL" id="VUJU01000094">
    <property type="protein sequence ID" value="KAF0773122.1"/>
    <property type="molecule type" value="Genomic_DNA"/>
</dbReference>
<keyword evidence="2" id="KW-1185">Reference proteome</keyword>
<dbReference type="AlphaFoldDB" id="A0A6G0ZQB8"/>
<comment type="caution">
    <text evidence="1">The sequence shown here is derived from an EMBL/GenBank/DDBJ whole genome shotgun (WGS) entry which is preliminary data.</text>
</comment>
<evidence type="ECO:0000313" key="1">
    <source>
        <dbReference type="EMBL" id="KAF0773122.1"/>
    </source>
</evidence>
<organism evidence="1 2">
    <name type="scientific">Aphis craccivora</name>
    <name type="common">Cowpea aphid</name>
    <dbReference type="NCBI Taxonomy" id="307492"/>
    <lineage>
        <taxon>Eukaryota</taxon>
        <taxon>Metazoa</taxon>
        <taxon>Ecdysozoa</taxon>
        <taxon>Arthropoda</taxon>
        <taxon>Hexapoda</taxon>
        <taxon>Insecta</taxon>
        <taxon>Pterygota</taxon>
        <taxon>Neoptera</taxon>
        <taxon>Paraneoptera</taxon>
        <taxon>Hemiptera</taxon>
        <taxon>Sternorrhyncha</taxon>
        <taxon>Aphidomorpha</taxon>
        <taxon>Aphidoidea</taxon>
        <taxon>Aphididae</taxon>
        <taxon>Aphidini</taxon>
        <taxon>Aphis</taxon>
        <taxon>Aphis</taxon>
    </lineage>
</organism>
<dbReference type="Proteomes" id="UP000478052">
    <property type="component" value="Unassembled WGS sequence"/>
</dbReference>
<reference evidence="1 2" key="1">
    <citation type="submission" date="2019-08" db="EMBL/GenBank/DDBJ databases">
        <title>Whole genome of Aphis craccivora.</title>
        <authorList>
            <person name="Voronova N.V."/>
            <person name="Shulinski R.S."/>
            <person name="Bandarenka Y.V."/>
            <person name="Zhorov D.G."/>
            <person name="Warner D."/>
        </authorList>
    </citation>
    <scope>NUCLEOTIDE SEQUENCE [LARGE SCALE GENOMIC DNA]</scope>
    <source>
        <strain evidence="1">180601</strain>
        <tissue evidence="1">Whole Body</tissue>
    </source>
</reference>
<protein>
    <submittedName>
        <fullName evidence="1">Uncharacterized protein</fullName>
    </submittedName>
</protein>
<proteinExistence type="predicted"/>
<sequence>MEAATTEAMPPSTAIKTAIAAVSTTTTAAADGAPDHSPDDGLPRWCLIIRSRIGIGDDRTGMTVRGYKIIIL</sequence>
<gene>
    <name evidence="1" type="ORF">FWK35_00005164</name>
</gene>